<evidence type="ECO:0000259" key="2">
    <source>
        <dbReference type="Pfam" id="PF04389"/>
    </source>
</evidence>
<feature type="signal peptide" evidence="1">
    <location>
        <begin position="1"/>
        <end position="18"/>
    </location>
</feature>
<dbReference type="InterPro" id="IPR045175">
    <property type="entry name" value="M28_fam"/>
</dbReference>
<dbReference type="GO" id="GO:0008235">
    <property type="term" value="F:metalloexopeptidase activity"/>
    <property type="evidence" value="ECO:0007669"/>
    <property type="project" value="InterPro"/>
</dbReference>
<organism evidence="3">
    <name type="scientific">Roseihalotalea indica</name>
    <dbReference type="NCBI Taxonomy" id="2867963"/>
    <lineage>
        <taxon>Bacteria</taxon>
        <taxon>Pseudomonadati</taxon>
        <taxon>Bacteroidota</taxon>
        <taxon>Cytophagia</taxon>
        <taxon>Cytophagales</taxon>
        <taxon>Catalimonadaceae</taxon>
        <taxon>Roseihalotalea</taxon>
    </lineage>
</organism>
<sequence length="490" mass="53678">MRYLFLIFFSSAALTGFAQSTDITSTVQRAEVEAHVRFLASDALKGRDTGSPELNIAAQYIASYFQSYGLQPVDSTNGYFQPVALSYESAPPSATLSFQDQEFQIGSDIVVMSGDSIDLEAPAVFVNYGMPEDLEGVDVKGKIVIALPGRVGDTNPQSAFYAIADKKERIVEQGGLALIELYRSAQMPWSLIVRYLGGDKMSMDASSEEDELPILWLNDGQSELRPLFEENSGEMATLSVAPKTRKPIDTKNVVAILEGTDDDLKDEYVVLSAHYDHVGVNPQATGAQDSIYNGARDNAMGTTALLSAAKYFSEHPPKRSLLFLAFTAEEKGLLGSEWYAEHPLLPMEQLVFNLNTDGAGYNDTTKVTVIGLERTSAEEALASASESAGLEAIMDPVPEQNLYDRSDNVNFAQQGVPSVTFAPGTTAFDAELMKYYHQVVDEPESLNFSYVEKYCEAFVQAAENIADMRQAPTWQEGDKYEEAGKQLYGQ</sequence>
<evidence type="ECO:0000313" key="3">
    <source>
        <dbReference type="EMBL" id="WKN39394.1"/>
    </source>
</evidence>
<feature type="chain" id="PRO_5041270108" evidence="1">
    <location>
        <begin position="19"/>
        <end position="490"/>
    </location>
</feature>
<dbReference type="PANTHER" id="PTHR12147:SF26">
    <property type="entry name" value="PEPTIDASE M28 DOMAIN-CONTAINING PROTEIN"/>
    <property type="match status" value="1"/>
</dbReference>
<reference evidence="3" key="2">
    <citation type="journal article" date="2024" name="Antonie Van Leeuwenhoek">
        <title>Roseihalotalea indica gen. nov., sp. nov., a halophilic Bacteroidetes from mesopelagic Southwest Indian Ocean with higher carbohydrate metabolic potential.</title>
        <authorList>
            <person name="Chen B."/>
            <person name="Zhang M."/>
            <person name="Lin D."/>
            <person name="Ye J."/>
            <person name="Tang K."/>
        </authorList>
    </citation>
    <scope>NUCLEOTIDE SEQUENCE</scope>
    <source>
        <strain evidence="3">TK19036</strain>
    </source>
</reference>
<accession>A0AA49GSS5</accession>
<protein>
    <submittedName>
        <fullName evidence="3">M28 family peptidase</fullName>
    </submittedName>
</protein>
<dbReference type="SUPFAM" id="SSF52025">
    <property type="entry name" value="PA domain"/>
    <property type="match status" value="1"/>
</dbReference>
<feature type="domain" description="Peptidase M28" evidence="2">
    <location>
        <begin position="252"/>
        <end position="454"/>
    </location>
</feature>
<dbReference type="SUPFAM" id="SSF53187">
    <property type="entry name" value="Zn-dependent exopeptidases"/>
    <property type="match status" value="1"/>
</dbReference>
<dbReference type="EMBL" id="CP120682">
    <property type="protein sequence ID" value="WKN39394.1"/>
    <property type="molecule type" value="Genomic_DNA"/>
</dbReference>
<evidence type="ECO:0000256" key="1">
    <source>
        <dbReference type="SAM" id="SignalP"/>
    </source>
</evidence>
<dbReference type="PANTHER" id="PTHR12147">
    <property type="entry name" value="METALLOPEPTIDASE M28 FAMILY MEMBER"/>
    <property type="match status" value="1"/>
</dbReference>
<dbReference type="Gene3D" id="3.50.30.30">
    <property type="match status" value="1"/>
</dbReference>
<keyword evidence="1" id="KW-0732">Signal</keyword>
<dbReference type="AlphaFoldDB" id="A0AA49GSS5"/>
<proteinExistence type="predicted"/>
<dbReference type="Pfam" id="PF04389">
    <property type="entry name" value="Peptidase_M28"/>
    <property type="match status" value="1"/>
</dbReference>
<dbReference type="InterPro" id="IPR046450">
    <property type="entry name" value="PA_dom_sf"/>
</dbReference>
<dbReference type="GO" id="GO:0006508">
    <property type="term" value="P:proteolysis"/>
    <property type="evidence" value="ECO:0007669"/>
    <property type="project" value="InterPro"/>
</dbReference>
<reference evidence="3" key="1">
    <citation type="journal article" date="2023" name="Comput. Struct. Biotechnol. J.">
        <title>Discovery of a novel marine Bacteroidetes with a rich repertoire of carbohydrate-active enzymes.</title>
        <authorList>
            <person name="Chen B."/>
            <person name="Liu G."/>
            <person name="Chen Q."/>
            <person name="Wang H."/>
            <person name="Liu L."/>
            <person name="Tang K."/>
        </authorList>
    </citation>
    <scope>NUCLEOTIDE SEQUENCE</scope>
    <source>
        <strain evidence="3">TK19036</strain>
    </source>
</reference>
<name>A0AA49GSS5_9BACT</name>
<dbReference type="Gene3D" id="3.40.630.10">
    <property type="entry name" value="Zn peptidases"/>
    <property type="match status" value="2"/>
</dbReference>
<dbReference type="InterPro" id="IPR007484">
    <property type="entry name" value="Peptidase_M28"/>
</dbReference>
<gene>
    <name evidence="3" type="ORF">K4G66_11900</name>
</gene>